<name>A0ACC1J0W7_9FUNG</name>
<evidence type="ECO:0000313" key="1">
    <source>
        <dbReference type="EMBL" id="KAJ1933435.1"/>
    </source>
</evidence>
<protein>
    <submittedName>
        <fullName evidence="1">Uncharacterized protein</fullName>
    </submittedName>
</protein>
<evidence type="ECO:0000313" key="2">
    <source>
        <dbReference type="Proteomes" id="UP001150603"/>
    </source>
</evidence>
<keyword evidence="2" id="KW-1185">Reference proteome</keyword>
<gene>
    <name evidence="1" type="ORF">FBU59_006030</name>
</gene>
<comment type="caution">
    <text evidence="1">The sequence shown here is derived from an EMBL/GenBank/DDBJ whole genome shotgun (WGS) entry which is preliminary data.</text>
</comment>
<dbReference type="EMBL" id="JANBPW010005068">
    <property type="protein sequence ID" value="KAJ1933435.1"/>
    <property type="molecule type" value="Genomic_DNA"/>
</dbReference>
<accession>A0ACC1J0W7</accession>
<organism evidence="1 2">
    <name type="scientific">Linderina macrospora</name>
    <dbReference type="NCBI Taxonomy" id="4868"/>
    <lineage>
        <taxon>Eukaryota</taxon>
        <taxon>Fungi</taxon>
        <taxon>Fungi incertae sedis</taxon>
        <taxon>Zoopagomycota</taxon>
        <taxon>Kickxellomycotina</taxon>
        <taxon>Kickxellomycetes</taxon>
        <taxon>Kickxellales</taxon>
        <taxon>Kickxellaceae</taxon>
        <taxon>Linderina</taxon>
    </lineage>
</organism>
<reference evidence="1" key="1">
    <citation type="submission" date="2022-07" db="EMBL/GenBank/DDBJ databases">
        <title>Phylogenomic reconstructions and comparative analyses of Kickxellomycotina fungi.</title>
        <authorList>
            <person name="Reynolds N.K."/>
            <person name="Stajich J.E."/>
            <person name="Barry K."/>
            <person name="Grigoriev I.V."/>
            <person name="Crous P."/>
            <person name="Smith M.E."/>
        </authorList>
    </citation>
    <scope>NUCLEOTIDE SEQUENCE</scope>
    <source>
        <strain evidence="1">NRRL 5244</strain>
    </source>
</reference>
<sequence length="214" mass="23913">MTDSKPILYSYYRSSCSARVRIALNLKHISYEMRPINLVKGEQQSPEYKALNPGGFVPYLIADGHGIPQSVAILEYLEEVYPETPLLPKDPLKRAQVRALMGIICADTQPLQNLKVLKTKPESERAAYAVSIIEGGLAVAEKMLESTSGEYCVGDEVTLADCCLIPQLYNAHRFGVDMDKFPNVKRIELSTARLGAFVDAHWQNQPDCPEELRK</sequence>
<proteinExistence type="predicted"/>
<dbReference type="Proteomes" id="UP001150603">
    <property type="component" value="Unassembled WGS sequence"/>
</dbReference>